<dbReference type="OrthoDB" id="5411902at2"/>
<reference evidence="2 5" key="2">
    <citation type="submission" date="2019-02" db="EMBL/GenBank/DDBJ databases">
        <title>Complete genome sequence of Desulfobacter hydrogenophilus AcRS1.</title>
        <authorList>
            <person name="Marietou A."/>
            <person name="Lund M.B."/>
            <person name="Marshall I.P.G."/>
            <person name="Schreiber L."/>
            <person name="Jorgensen B."/>
        </authorList>
    </citation>
    <scope>NUCLEOTIDE SEQUENCE [LARGE SCALE GENOMIC DNA]</scope>
    <source>
        <strain evidence="2 5">AcRS1</strain>
    </source>
</reference>
<evidence type="ECO:0000256" key="1">
    <source>
        <dbReference type="SAM" id="MobiDB-lite"/>
    </source>
</evidence>
<sequence>MISQLRFLLIVFIFAIFYFPLTGVMAAGQDSVYITTGQHKISGQNVLGAQKAAVGDALEKAVQSAFASVVSQQKLGENLDFLYDQILAHTMDFVSTYRVINGMTHNGAYLVGVESTISLDLMKKRLRDSSIFNQARNNPKILLLIAEQGSEETQPRCWWWQPEGQSYIPTTSIAEKSLKGIFEQARIPLIATGDNYPDPAAYHVVFSAMDDQAAAMALGQALGADMVVLGMASAQASANRMGNETTFEARVSFTVLDMASQKEEIQTTATATATAKSTDVRGADQALAQATDSAAQALKEKIEEFWAQAMKEKKAFDLYVEGDNFLIRFIALKRQLKDIREIEDISPRELGSSHAIMAVSYKGTPAQFANTVMLKTFEDFGIEVSMVSDDSVKIKFVPSPDNNAVHQAPQDGPKVIAPQPANSSQGSDNATGQEIIQKTLQE</sequence>
<keyword evidence="5" id="KW-1185">Reference proteome</keyword>
<reference evidence="3 4" key="1">
    <citation type="submission" date="2018-06" db="EMBL/GenBank/DDBJ databases">
        <title>Complete Genome Sequence of Desulfobacter hydrogenophilus (DSM3380).</title>
        <authorList>
            <person name="Marietou A."/>
            <person name="Schreiber L."/>
            <person name="Marshall I."/>
            <person name="Jorgensen B."/>
        </authorList>
    </citation>
    <scope>NUCLEOTIDE SEQUENCE [LARGE SCALE GENOMIC DNA]</scope>
    <source>
        <strain evidence="3 4">DSM 3380</strain>
    </source>
</reference>
<dbReference type="AlphaFoldDB" id="A0A328FG72"/>
<dbReference type="RefSeq" id="WP_111956369.1">
    <property type="nucleotide sequence ID" value="NZ_CP036313.1"/>
</dbReference>
<protein>
    <recommendedName>
        <fullName evidence="6">Flagellar assembly protein T N-terminal domain-containing protein</fullName>
    </recommendedName>
</protein>
<evidence type="ECO:0000313" key="3">
    <source>
        <dbReference type="EMBL" id="RAM02015.1"/>
    </source>
</evidence>
<dbReference type="EMBL" id="CP036313">
    <property type="protein sequence ID" value="QBH12382.1"/>
    <property type="molecule type" value="Genomic_DNA"/>
</dbReference>
<feature type="region of interest" description="Disordered" evidence="1">
    <location>
        <begin position="400"/>
        <end position="442"/>
    </location>
</feature>
<proteinExistence type="predicted"/>
<evidence type="ECO:0008006" key="6">
    <source>
        <dbReference type="Google" id="ProtNLM"/>
    </source>
</evidence>
<accession>A0A328FG72</accession>
<gene>
    <name evidence="3" type="ORF">DO021_10360</name>
    <name evidence="2" type="ORF">EYB58_05325</name>
</gene>
<dbReference type="Gene3D" id="3.30.1660.40">
    <property type="entry name" value="FlgT, N-terminal domain"/>
    <property type="match status" value="1"/>
</dbReference>
<dbReference type="EMBL" id="QLNI01000019">
    <property type="protein sequence ID" value="RAM02015.1"/>
    <property type="molecule type" value="Genomic_DNA"/>
</dbReference>
<organism evidence="3 4">
    <name type="scientific">Desulfobacter hydrogenophilus</name>
    <dbReference type="NCBI Taxonomy" id="2291"/>
    <lineage>
        <taxon>Bacteria</taxon>
        <taxon>Pseudomonadati</taxon>
        <taxon>Thermodesulfobacteriota</taxon>
        <taxon>Desulfobacteria</taxon>
        <taxon>Desulfobacterales</taxon>
        <taxon>Desulfobacteraceae</taxon>
        <taxon>Desulfobacter</taxon>
    </lineage>
</organism>
<evidence type="ECO:0000313" key="4">
    <source>
        <dbReference type="Proteomes" id="UP000248798"/>
    </source>
</evidence>
<dbReference type="Proteomes" id="UP000293902">
    <property type="component" value="Chromosome"/>
</dbReference>
<evidence type="ECO:0000313" key="2">
    <source>
        <dbReference type="EMBL" id="QBH12382.1"/>
    </source>
</evidence>
<evidence type="ECO:0000313" key="5">
    <source>
        <dbReference type="Proteomes" id="UP000293902"/>
    </source>
</evidence>
<dbReference type="InterPro" id="IPR038180">
    <property type="entry name" value="FlgT_N_sf"/>
</dbReference>
<feature type="compositionally biased region" description="Polar residues" evidence="1">
    <location>
        <begin position="420"/>
        <end position="442"/>
    </location>
</feature>
<name>A0A328FG72_9BACT</name>
<dbReference type="Proteomes" id="UP000248798">
    <property type="component" value="Unassembled WGS sequence"/>
</dbReference>